<keyword evidence="3" id="KW-1185">Reference proteome</keyword>
<reference evidence="2 3" key="1">
    <citation type="journal article" date="2015" name="Genome Biol. Evol.">
        <title>Comparative Genomics of a Bacterivorous Green Alga Reveals Evolutionary Causalities and Consequences of Phago-Mixotrophic Mode of Nutrition.</title>
        <authorList>
            <person name="Burns J.A."/>
            <person name="Paasch A."/>
            <person name="Narechania A."/>
            <person name="Kim E."/>
        </authorList>
    </citation>
    <scope>NUCLEOTIDE SEQUENCE [LARGE SCALE GENOMIC DNA]</scope>
    <source>
        <strain evidence="2 3">PLY_AMNH</strain>
    </source>
</reference>
<proteinExistence type="predicted"/>
<dbReference type="Proteomes" id="UP001190700">
    <property type="component" value="Unassembled WGS sequence"/>
</dbReference>
<evidence type="ECO:0000256" key="1">
    <source>
        <dbReference type="SAM" id="MobiDB-lite"/>
    </source>
</evidence>
<protein>
    <submittedName>
        <fullName evidence="2">Uncharacterized protein</fullName>
    </submittedName>
</protein>
<dbReference type="EMBL" id="LGRX02007514">
    <property type="protein sequence ID" value="KAK3274829.1"/>
    <property type="molecule type" value="Genomic_DNA"/>
</dbReference>
<feature type="compositionally biased region" description="Polar residues" evidence="1">
    <location>
        <begin position="1"/>
        <end position="21"/>
    </location>
</feature>
<organism evidence="2 3">
    <name type="scientific">Cymbomonas tetramitiformis</name>
    <dbReference type="NCBI Taxonomy" id="36881"/>
    <lineage>
        <taxon>Eukaryota</taxon>
        <taxon>Viridiplantae</taxon>
        <taxon>Chlorophyta</taxon>
        <taxon>Pyramimonadophyceae</taxon>
        <taxon>Pyramimonadales</taxon>
        <taxon>Pyramimonadaceae</taxon>
        <taxon>Cymbomonas</taxon>
    </lineage>
</organism>
<evidence type="ECO:0000313" key="3">
    <source>
        <dbReference type="Proteomes" id="UP001190700"/>
    </source>
</evidence>
<sequence length="156" mass="18040">MYDSFLSDSFSVHNENVNPKPNEQEDACETRFRGLENRLERLKNHTRGLENRLERLEISHQRLEISHQRLENHTTSLEIQVKTKDQKLKFVYEIITHAREEGADERCSFFGVARGVALLILGSCTWRSAAHSWELHVAQRGSFLGVARGAALLRRK</sequence>
<name>A0AAE0GAY1_9CHLO</name>
<dbReference type="AlphaFoldDB" id="A0AAE0GAY1"/>
<evidence type="ECO:0000313" key="2">
    <source>
        <dbReference type="EMBL" id="KAK3274829.1"/>
    </source>
</evidence>
<feature type="region of interest" description="Disordered" evidence="1">
    <location>
        <begin position="1"/>
        <end position="26"/>
    </location>
</feature>
<dbReference type="Gene3D" id="1.20.5.340">
    <property type="match status" value="1"/>
</dbReference>
<gene>
    <name evidence="2" type="ORF">CYMTET_17006</name>
</gene>
<comment type="caution">
    <text evidence="2">The sequence shown here is derived from an EMBL/GenBank/DDBJ whole genome shotgun (WGS) entry which is preliminary data.</text>
</comment>
<accession>A0AAE0GAY1</accession>